<evidence type="ECO:0000313" key="4">
    <source>
        <dbReference type="Proteomes" id="UP000026962"/>
    </source>
</evidence>
<evidence type="ECO:0000259" key="2">
    <source>
        <dbReference type="Pfam" id="PF04043"/>
    </source>
</evidence>
<dbReference type="Gramene" id="OPUNC11G05390.1">
    <property type="protein sequence ID" value="OPUNC11G05390.1"/>
    <property type="gene ID" value="OPUNC11G05390"/>
</dbReference>
<dbReference type="Gramene" id="OPUNC11G05290.1">
    <property type="protein sequence ID" value="OPUNC11G05290.1"/>
    <property type="gene ID" value="OPUNC11G05290"/>
</dbReference>
<keyword evidence="1" id="KW-0732">Signal</keyword>
<feature type="chain" id="PRO_5007399058" description="Pectinesterase inhibitor domain-containing protein" evidence="1">
    <location>
        <begin position="22"/>
        <end position="199"/>
    </location>
</feature>
<dbReference type="Pfam" id="PF04043">
    <property type="entry name" value="PMEI"/>
    <property type="match status" value="1"/>
</dbReference>
<dbReference type="AlphaFoldDB" id="A0A0E0MDC4"/>
<dbReference type="InterPro" id="IPR035513">
    <property type="entry name" value="Invertase/methylesterase_inhib"/>
</dbReference>
<dbReference type="GO" id="GO:0004857">
    <property type="term" value="F:enzyme inhibitor activity"/>
    <property type="evidence" value="ECO:0007669"/>
    <property type="project" value="InterPro"/>
</dbReference>
<reference evidence="3" key="2">
    <citation type="submission" date="2018-05" db="EMBL/GenBank/DDBJ databases">
        <title>OpunRS2 (Oryza punctata Reference Sequence Version 2).</title>
        <authorList>
            <person name="Zhang J."/>
            <person name="Kudrna D."/>
            <person name="Lee S."/>
            <person name="Talag J."/>
            <person name="Welchert J."/>
            <person name="Wing R.A."/>
        </authorList>
    </citation>
    <scope>NUCLEOTIDE SEQUENCE [LARGE SCALE GENOMIC DNA]</scope>
</reference>
<organism evidence="3">
    <name type="scientific">Oryza punctata</name>
    <name type="common">Red rice</name>
    <dbReference type="NCBI Taxonomy" id="4537"/>
    <lineage>
        <taxon>Eukaryota</taxon>
        <taxon>Viridiplantae</taxon>
        <taxon>Streptophyta</taxon>
        <taxon>Embryophyta</taxon>
        <taxon>Tracheophyta</taxon>
        <taxon>Spermatophyta</taxon>
        <taxon>Magnoliopsida</taxon>
        <taxon>Liliopsida</taxon>
        <taxon>Poales</taxon>
        <taxon>Poaceae</taxon>
        <taxon>BOP clade</taxon>
        <taxon>Oryzoideae</taxon>
        <taxon>Oryzeae</taxon>
        <taxon>Oryzinae</taxon>
        <taxon>Oryza</taxon>
    </lineage>
</organism>
<dbReference type="Gene3D" id="1.20.140.40">
    <property type="entry name" value="Invertase/pectin methylesterase inhibitor family protein"/>
    <property type="match status" value="1"/>
</dbReference>
<dbReference type="EnsemblPlants" id="OPUNC11G05390.1">
    <property type="protein sequence ID" value="OPUNC11G05390.1"/>
    <property type="gene ID" value="OPUNC11G05390"/>
</dbReference>
<dbReference type="InterPro" id="IPR006501">
    <property type="entry name" value="Pectinesterase_inhib_dom"/>
</dbReference>
<protein>
    <recommendedName>
        <fullName evidence="2">Pectinesterase inhibitor domain-containing protein</fullName>
    </recommendedName>
</protein>
<name>A0A0E0MDC4_ORYPU</name>
<reference evidence="3" key="1">
    <citation type="submission" date="2015-04" db="UniProtKB">
        <authorList>
            <consortium name="EnsemblPlants"/>
        </authorList>
    </citation>
    <scope>IDENTIFICATION</scope>
</reference>
<sequence length="199" mass="21066">MALLLFVPLLLVAGSGVVSEAAEQDVPASIVGPCSRTGDKKSCVEFLSAIPEARKATTVAPLAELYLRAIANLTTEAKAMATKLLASKKGKGVPPVCLEQCTASVDTLSNALAAFFSSSGDDANKKYRDMDGFLVGFLRTPMARKQPPICMSACPIRSCDMDEVSIADKFHQAWKMLGIADGLITQIITPAVRDKGTKS</sequence>
<evidence type="ECO:0000256" key="1">
    <source>
        <dbReference type="SAM" id="SignalP"/>
    </source>
</evidence>
<accession>A0A0E0MDC4</accession>
<evidence type="ECO:0000313" key="3">
    <source>
        <dbReference type="EnsemblPlants" id="OPUNC11G05290.1"/>
    </source>
</evidence>
<feature type="domain" description="Pectinesterase inhibitor" evidence="2">
    <location>
        <begin position="34"/>
        <end position="129"/>
    </location>
</feature>
<dbReference type="EnsemblPlants" id="OPUNC11G05290.1">
    <property type="protein sequence ID" value="OPUNC11G05290.1"/>
    <property type="gene ID" value="OPUNC11G05290"/>
</dbReference>
<dbReference type="Proteomes" id="UP000026962">
    <property type="component" value="Chromosome 11"/>
</dbReference>
<feature type="signal peptide" evidence="1">
    <location>
        <begin position="1"/>
        <end position="21"/>
    </location>
</feature>
<dbReference type="HOGENOM" id="CLU_125192_0_0_1"/>
<dbReference type="OMA" id="EACATNI"/>
<proteinExistence type="predicted"/>
<dbReference type="SUPFAM" id="SSF101148">
    <property type="entry name" value="Plant invertase/pectin methylesterase inhibitor"/>
    <property type="match status" value="1"/>
</dbReference>
<keyword evidence="4" id="KW-1185">Reference proteome</keyword>